<accession>A0A167TQF0</accession>
<organism evidence="1 2">
    <name type="scientific">Athelia psychrophila</name>
    <dbReference type="NCBI Taxonomy" id="1759441"/>
    <lineage>
        <taxon>Eukaryota</taxon>
        <taxon>Fungi</taxon>
        <taxon>Dikarya</taxon>
        <taxon>Basidiomycota</taxon>
        <taxon>Agaricomycotina</taxon>
        <taxon>Agaricomycetes</taxon>
        <taxon>Agaricomycetidae</taxon>
        <taxon>Atheliales</taxon>
        <taxon>Atheliaceae</taxon>
        <taxon>Athelia</taxon>
    </lineage>
</organism>
<evidence type="ECO:0000313" key="2">
    <source>
        <dbReference type="Proteomes" id="UP000076532"/>
    </source>
</evidence>
<dbReference type="AlphaFoldDB" id="A0A167TQF0"/>
<dbReference type="Proteomes" id="UP000076532">
    <property type="component" value="Unassembled WGS sequence"/>
</dbReference>
<keyword evidence="2" id="KW-1185">Reference proteome</keyword>
<gene>
    <name evidence="1" type="ORF">FIBSPDRAFT_905217</name>
</gene>
<reference evidence="1 2" key="1">
    <citation type="journal article" date="2016" name="Mol. Biol. Evol.">
        <title>Comparative Genomics of Early-Diverging Mushroom-Forming Fungi Provides Insights into the Origins of Lignocellulose Decay Capabilities.</title>
        <authorList>
            <person name="Nagy L.G."/>
            <person name="Riley R."/>
            <person name="Tritt A."/>
            <person name="Adam C."/>
            <person name="Daum C."/>
            <person name="Floudas D."/>
            <person name="Sun H."/>
            <person name="Yadav J.S."/>
            <person name="Pangilinan J."/>
            <person name="Larsson K.H."/>
            <person name="Matsuura K."/>
            <person name="Barry K."/>
            <person name="Labutti K."/>
            <person name="Kuo R."/>
            <person name="Ohm R.A."/>
            <person name="Bhattacharya S.S."/>
            <person name="Shirouzu T."/>
            <person name="Yoshinaga Y."/>
            <person name="Martin F.M."/>
            <person name="Grigoriev I.V."/>
            <person name="Hibbett D.S."/>
        </authorList>
    </citation>
    <scope>NUCLEOTIDE SEQUENCE [LARGE SCALE GENOMIC DNA]</scope>
    <source>
        <strain evidence="1 2">CBS 109695</strain>
    </source>
</reference>
<proteinExistence type="predicted"/>
<evidence type="ECO:0000313" key="1">
    <source>
        <dbReference type="EMBL" id="KZP03175.1"/>
    </source>
</evidence>
<sequence>MGNPTVVWSDAWRVFESASSVICSRDPVTYCVGVRPLLNEPPDFAVAGHGHQQYDYAAYVTEGRFCKFPMRTSPFWSSRPVTSLWNHTIHGISTRVTELAPSQLSREFQSVTLDRATSSRWQVEIQSSKYELKRSSRGPGRGLLVFLSESFSSTIYRTRRTPTWGVCPSGWGDEGYSVRRWRTEVLAAASRLGRSLAPRCRVRLERVVREVHPRAVPLLAAPERLVPVEPLVLLAQVHDVPLRHAALEAALPPPLPPLLAEPAPHPALVPPPVPRPLPRVQLLLRRRREEVLPLLLPPLRLARPLQLALLQALKPPAPQLLQLPVKHAKRLQQVTRNTQSYQSKVMFLLLPSPAWLLGLQLPELLPAVRDLAPGGDQTRFCYST</sequence>
<dbReference type="EMBL" id="KV418144">
    <property type="protein sequence ID" value="KZP03175.1"/>
    <property type="molecule type" value="Genomic_DNA"/>
</dbReference>
<protein>
    <submittedName>
        <fullName evidence="1">Uncharacterized protein</fullName>
    </submittedName>
</protein>
<name>A0A167TQF0_9AGAM</name>